<dbReference type="Gene3D" id="3.30.470.20">
    <property type="entry name" value="ATP-grasp fold, B domain"/>
    <property type="match status" value="1"/>
</dbReference>
<dbReference type="InterPro" id="IPR011054">
    <property type="entry name" value="Rudment_hybrid_motif"/>
</dbReference>
<proteinExistence type="predicted"/>
<keyword evidence="3 4" id="KW-0067">ATP-binding</keyword>
<accession>A0ABX0CPP4</accession>
<evidence type="ECO:0000313" key="7">
    <source>
        <dbReference type="EMBL" id="NEW58463.1"/>
    </source>
</evidence>
<dbReference type="InterPro" id="IPR051602">
    <property type="entry name" value="ACC_Biotin_Carboxylase"/>
</dbReference>
<dbReference type="InterPro" id="IPR011764">
    <property type="entry name" value="Biotin_carboxylation_dom"/>
</dbReference>
<keyword evidence="2 4" id="KW-0547">Nucleotide-binding</keyword>
<comment type="caution">
    <text evidence="7">The sequence shown here is derived from an EMBL/GenBank/DDBJ whole genome shotgun (WGS) entry which is preliminary data.</text>
</comment>
<dbReference type="InterPro" id="IPR005479">
    <property type="entry name" value="CPAse_ATP-bd"/>
</dbReference>
<organism evidence="7 8">
    <name type="scientific">Nocardia cyriacigeorgica</name>
    <dbReference type="NCBI Taxonomy" id="135487"/>
    <lineage>
        <taxon>Bacteria</taxon>
        <taxon>Bacillati</taxon>
        <taxon>Actinomycetota</taxon>
        <taxon>Actinomycetes</taxon>
        <taxon>Mycobacteriales</taxon>
        <taxon>Nocardiaceae</taxon>
        <taxon>Nocardia</taxon>
    </lineage>
</organism>
<keyword evidence="1" id="KW-0436">Ligase</keyword>
<dbReference type="PROSITE" id="PS50979">
    <property type="entry name" value="BC"/>
    <property type="match status" value="1"/>
</dbReference>
<dbReference type="Pfam" id="PF02785">
    <property type="entry name" value="Biotin_carb_C"/>
    <property type="match status" value="1"/>
</dbReference>
<dbReference type="PROSITE" id="PS00867">
    <property type="entry name" value="CPSASE_2"/>
    <property type="match status" value="1"/>
</dbReference>
<keyword evidence="8" id="KW-1185">Reference proteome</keyword>
<feature type="domain" description="Biotin carboxylation" evidence="6">
    <location>
        <begin position="1"/>
        <end position="439"/>
    </location>
</feature>
<evidence type="ECO:0000256" key="3">
    <source>
        <dbReference type="ARBA" id="ARBA00022840"/>
    </source>
</evidence>
<dbReference type="Pfam" id="PF00289">
    <property type="entry name" value="Biotin_carb_N"/>
    <property type="match status" value="1"/>
</dbReference>
<dbReference type="Pfam" id="PF02786">
    <property type="entry name" value="CPSase_L_D2"/>
    <property type="match status" value="1"/>
</dbReference>
<dbReference type="PROSITE" id="PS50975">
    <property type="entry name" value="ATP_GRASP"/>
    <property type="match status" value="1"/>
</dbReference>
<evidence type="ECO:0000259" key="5">
    <source>
        <dbReference type="PROSITE" id="PS50975"/>
    </source>
</evidence>
<dbReference type="InterPro" id="IPR011761">
    <property type="entry name" value="ATP-grasp"/>
</dbReference>
<dbReference type="PANTHER" id="PTHR48095:SF5">
    <property type="entry name" value="BLL7292 PROTEIN"/>
    <property type="match status" value="1"/>
</dbReference>
<evidence type="ECO:0000313" key="8">
    <source>
        <dbReference type="Proteomes" id="UP000470876"/>
    </source>
</evidence>
<dbReference type="Proteomes" id="UP000470876">
    <property type="component" value="Unassembled WGS sequence"/>
</dbReference>
<feature type="domain" description="ATP-grasp" evidence="5">
    <location>
        <begin position="118"/>
        <end position="311"/>
    </location>
</feature>
<dbReference type="InterPro" id="IPR005482">
    <property type="entry name" value="Biotin_COase_C"/>
</dbReference>
<dbReference type="InterPro" id="IPR016185">
    <property type="entry name" value="PreATP-grasp_dom_sf"/>
</dbReference>
<dbReference type="EMBL" id="JAAGUX010000054">
    <property type="protein sequence ID" value="NEW58463.1"/>
    <property type="molecule type" value="Genomic_DNA"/>
</dbReference>
<dbReference type="SUPFAM" id="SSF56059">
    <property type="entry name" value="Glutathione synthetase ATP-binding domain-like"/>
    <property type="match status" value="1"/>
</dbReference>
<dbReference type="InterPro" id="IPR005481">
    <property type="entry name" value="BC-like_N"/>
</dbReference>
<evidence type="ECO:0000256" key="2">
    <source>
        <dbReference type="ARBA" id="ARBA00022741"/>
    </source>
</evidence>
<protein>
    <submittedName>
        <fullName evidence="7">ATP-grasp domain-containing protein</fullName>
    </submittedName>
</protein>
<gene>
    <name evidence="7" type="ORF">GV794_22860</name>
</gene>
<dbReference type="SUPFAM" id="SSF52440">
    <property type="entry name" value="PreATP-grasp domain"/>
    <property type="match status" value="1"/>
</dbReference>
<dbReference type="RefSeq" id="WP_163956225.1">
    <property type="nucleotide sequence ID" value="NZ_JAAGUX010000054.1"/>
</dbReference>
<reference evidence="7 8" key="1">
    <citation type="submission" date="2020-01" db="EMBL/GenBank/DDBJ databases">
        <title>Genetics and antimicrobial susceptibilities of Nocardia species isolated from the soil; a comparison with species isolated from humans.</title>
        <authorList>
            <person name="Carrasco G."/>
            <person name="Monzon S."/>
            <person name="Sansegundo M."/>
            <person name="Garcia E."/>
            <person name="Garrido N."/>
            <person name="Medina M.J."/>
            <person name="Villalon P."/>
            <person name="Ramirez-Arocha A.C."/>
            <person name="Jimenez P."/>
            <person name="Cuesta I."/>
            <person name="Valdezate S."/>
        </authorList>
    </citation>
    <scope>NUCLEOTIDE SEQUENCE [LARGE SCALE GENOMIC DNA]</scope>
    <source>
        <strain evidence="7 8">CNM20110649</strain>
    </source>
</reference>
<evidence type="ECO:0000259" key="6">
    <source>
        <dbReference type="PROSITE" id="PS50979"/>
    </source>
</evidence>
<feature type="non-terminal residue" evidence="7">
    <location>
        <position position="439"/>
    </location>
</feature>
<name>A0ABX0CPP4_9NOCA</name>
<evidence type="ECO:0000256" key="1">
    <source>
        <dbReference type="ARBA" id="ARBA00022598"/>
    </source>
</evidence>
<sequence>MDVVVANRGEVAVRIIRAARERGFRTHVLHVEAEAESLAVRLADHAVQLPDDGAAAYLDVEAAVQAALTAGRGALVHPGYGFLSESADLASACAASGLTFVGPSPAALRIFGDKVAARAAAEKAGVPVLPATLTANPADIAELLERHPDGVMVKAAAGGGGRGMRMVYEPSEVHPAYERCRAEALSAFGDSAVYAEALISDARHVEVQIVADGTHAVALGDRDCSVQRRHQKLIEIAPAPTLDSALRAQLHRHAVQLAESVGCRGVITVEFLVADDAGWFLEVNPRLQVEHTITEEVTGVDLVGIQFDLALGHDLADLDLGHEPRGYAVQARVNAELVGADGELLPTSGTITQFSAPTGTGVRVDTACHVGMRHGTRFDSLLAKVIARGPTFDTSVRRCSDALAEMMVSGVDTNSAVLRAVLDALEGPVPTSWFGQNIG</sequence>
<dbReference type="SMART" id="SM00878">
    <property type="entry name" value="Biotin_carb_C"/>
    <property type="match status" value="1"/>
</dbReference>
<dbReference type="PANTHER" id="PTHR48095">
    <property type="entry name" value="PYRUVATE CARBOXYLASE SUBUNIT A"/>
    <property type="match status" value="1"/>
</dbReference>
<dbReference type="SUPFAM" id="SSF51246">
    <property type="entry name" value="Rudiment single hybrid motif"/>
    <property type="match status" value="1"/>
</dbReference>
<evidence type="ECO:0000256" key="4">
    <source>
        <dbReference type="PROSITE-ProRule" id="PRU00409"/>
    </source>
</evidence>